<feature type="domain" description="DUF2147" evidence="2">
    <location>
        <begin position="28"/>
        <end position="141"/>
    </location>
</feature>
<evidence type="ECO:0000256" key="1">
    <source>
        <dbReference type="SAM" id="SignalP"/>
    </source>
</evidence>
<dbReference type="Proteomes" id="UP001500394">
    <property type="component" value="Unassembled WGS sequence"/>
</dbReference>
<organism evidence="3 4">
    <name type="scientific">Sphingobacterium thermophilum</name>
    <dbReference type="NCBI Taxonomy" id="768534"/>
    <lineage>
        <taxon>Bacteria</taxon>
        <taxon>Pseudomonadati</taxon>
        <taxon>Bacteroidota</taxon>
        <taxon>Sphingobacteriia</taxon>
        <taxon>Sphingobacteriales</taxon>
        <taxon>Sphingobacteriaceae</taxon>
        <taxon>Sphingobacterium</taxon>
    </lineage>
</organism>
<evidence type="ECO:0000313" key="3">
    <source>
        <dbReference type="EMBL" id="GAA4520040.1"/>
    </source>
</evidence>
<dbReference type="Pfam" id="PF09917">
    <property type="entry name" value="DUF2147"/>
    <property type="match status" value="1"/>
</dbReference>
<proteinExistence type="predicted"/>
<keyword evidence="1" id="KW-0732">Signal</keyword>
<feature type="signal peptide" evidence="1">
    <location>
        <begin position="1"/>
        <end position="21"/>
    </location>
</feature>
<keyword evidence="4" id="KW-1185">Reference proteome</keyword>
<evidence type="ECO:0000259" key="2">
    <source>
        <dbReference type="Pfam" id="PF09917"/>
    </source>
</evidence>
<dbReference type="EMBL" id="BAABGR010000035">
    <property type="protein sequence ID" value="GAA4520040.1"/>
    <property type="molecule type" value="Genomic_DNA"/>
</dbReference>
<dbReference type="PANTHER" id="PTHR36919:SF3">
    <property type="entry name" value="BLL5882 PROTEIN"/>
    <property type="match status" value="1"/>
</dbReference>
<dbReference type="Gene3D" id="2.40.128.520">
    <property type="match status" value="1"/>
</dbReference>
<reference evidence="4" key="1">
    <citation type="journal article" date="2019" name="Int. J. Syst. Evol. Microbiol.">
        <title>The Global Catalogue of Microorganisms (GCM) 10K type strain sequencing project: providing services to taxonomists for standard genome sequencing and annotation.</title>
        <authorList>
            <consortium name="The Broad Institute Genomics Platform"/>
            <consortium name="The Broad Institute Genome Sequencing Center for Infectious Disease"/>
            <person name="Wu L."/>
            <person name="Ma J."/>
        </authorList>
    </citation>
    <scope>NUCLEOTIDE SEQUENCE [LARGE SCALE GENOMIC DNA]</scope>
    <source>
        <strain evidence="4">JCM 17858</strain>
    </source>
</reference>
<name>A0ABP8R7I4_9SPHI</name>
<dbReference type="PROSITE" id="PS51257">
    <property type="entry name" value="PROKAR_LIPOPROTEIN"/>
    <property type="match status" value="1"/>
</dbReference>
<dbReference type="InterPro" id="IPR019223">
    <property type="entry name" value="DUF2147"/>
</dbReference>
<dbReference type="PANTHER" id="PTHR36919">
    <property type="entry name" value="BLR1215 PROTEIN"/>
    <property type="match status" value="1"/>
</dbReference>
<protein>
    <submittedName>
        <fullName evidence="3">DUF2147 domain-containing protein</fullName>
    </submittedName>
</protein>
<sequence length="144" mass="16182">MIMKRLITFFVAMCACLASYAQSNDIIGKWTTIDDETGQAKSVVEIFKKSDGQYYGKIVKLLQKPQNENCVNCKDDRKNKPLIGLEIIRNIQKKGNEFTGGTITDPKTGKTYKCTITRDGDKLNVRGYIGFSLIGRTQTWTASK</sequence>
<feature type="chain" id="PRO_5046889881" evidence="1">
    <location>
        <begin position="22"/>
        <end position="144"/>
    </location>
</feature>
<evidence type="ECO:0000313" key="4">
    <source>
        <dbReference type="Proteomes" id="UP001500394"/>
    </source>
</evidence>
<comment type="caution">
    <text evidence="3">The sequence shown here is derived from an EMBL/GenBank/DDBJ whole genome shotgun (WGS) entry which is preliminary data.</text>
</comment>
<accession>A0ABP8R7I4</accession>
<gene>
    <name evidence="3" type="ORF">GCM10023173_23890</name>
</gene>